<dbReference type="Proteomes" id="UP001243989">
    <property type="component" value="Unassembled WGS sequence"/>
</dbReference>
<dbReference type="RefSeq" id="XP_060443706.1">
    <property type="nucleotide sequence ID" value="XM_060592700.1"/>
</dbReference>
<evidence type="ECO:0000256" key="1">
    <source>
        <dbReference type="SAM" id="SignalP"/>
    </source>
</evidence>
<proteinExistence type="predicted"/>
<protein>
    <recommendedName>
        <fullName evidence="4">Secreted protein</fullName>
    </recommendedName>
</protein>
<evidence type="ECO:0000313" key="3">
    <source>
        <dbReference type="Proteomes" id="UP001243989"/>
    </source>
</evidence>
<feature type="chain" id="PRO_5042561758" description="Secreted protein" evidence="1">
    <location>
        <begin position="17"/>
        <end position="89"/>
    </location>
</feature>
<feature type="signal peptide" evidence="1">
    <location>
        <begin position="1"/>
        <end position="16"/>
    </location>
</feature>
<gene>
    <name evidence="2" type="ORF">BDP81DRAFT_45198</name>
</gene>
<dbReference type="AlphaFoldDB" id="A0AAI9ZQR9"/>
<evidence type="ECO:0000313" key="2">
    <source>
        <dbReference type="EMBL" id="KAK1635099.1"/>
    </source>
</evidence>
<comment type="caution">
    <text evidence="2">The sequence shown here is derived from an EMBL/GenBank/DDBJ whole genome shotgun (WGS) entry which is preliminary data.</text>
</comment>
<reference evidence="2" key="1">
    <citation type="submission" date="2021-06" db="EMBL/GenBank/DDBJ databases">
        <title>Comparative genomics, transcriptomics and evolutionary studies reveal genomic signatures of adaptation to plant cell wall in hemibiotrophic fungi.</title>
        <authorList>
            <consortium name="DOE Joint Genome Institute"/>
            <person name="Baroncelli R."/>
            <person name="Diaz J.F."/>
            <person name="Benocci T."/>
            <person name="Peng M."/>
            <person name="Battaglia E."/>
            <person name="Haridas S."/>
            <person name="Andreopoulos W."/>
            <person name="Labutti K."/>
            <person name="Pangilinan J."/>
            <person name="Floch G.L."/>
            <person name="Makela M.R."/>
            <person name="Henrissat B."/>
            <person name="Grigoriev I.V."/>
            <person name="Crouch J.A."/>
            <person name="De Vries R.P."/>
            <person name="Sukno S.A."/>
            <person name="Thon M.R."/>
        </authorList>
    </citation>
    <scope>NUCLEOTIDE SEQUENCE</scope>
    <source>
        <strain evidence="2">CBS 102054</strain>
    </source>
</reference>
<sequence>MPFVAIVVAILPPVFSSSRIPPSRFSPCSLRLSHSLRCAVDPMEKIQLPVLPDDGEKKVSKWACVFRKDVHFLFCSSSKENNNSKTQFI</sequence>
<accession>A0AAI9ZQR9</accession>
<dbReference type="EMBL" id="JAHMHQ010000013">
    <property type="protein sequence ID" value="KAK1635099.1"/>
    <property type="molecule type" value="Genomic_DNA"/>
</dbReference>
<evidence type="ECO:0008006" key="4">
    <source>
        <dbReference type="Google" id="ProtNLM"/>
    </source>
</evidence>
<keyword evidence="3" id="KW-1185">Reference proteome</keyword>
<organism evidence="2 3">
    <name type="scientific">Colletotrichum phormii</name>
    <dbReference type="NCBI Taxonomy" id="359342"/>
    <lineage>
        <taxon>Eukaryota</taxon>
        <taxon>Fungi</taxon>
        <taxon>Dikarya</taxon>
        <taxon>Ascomycota</taxon>
        <taxon>Pezizomycotina</taxon>
        <taxon>Sordariomycetes</taxon>
        <taxon>Hypocreomycetidae</taxon>
        <taxon>Glomerellales</taxon>
        <taxon>Glomerellaceae</taxon>
        <taxon>Colletotrichum</taxon>
        <taxon>Colletotrichum acutatum species complex</taxon>
    </lineage>
</organism>
<name>A0AAI9ZQR9_9PEZI</name>
<dbReference type="GeneID" id="85477562"/>
<keyword evidence="1" id="KW-0732">Signal</keyword>